<evidence type="ECO:0000313" key="3">
    <source>
        <dbReference type="Proteomes" id="UP000663671"/>
    </source>
</evidence>
<dbReference type="EMBL" id="CP069109">
    <property type="protein sequence ID" value="QSS58539.1"/>
    <property type="molecule type" value="Genomic_DNA"/>
</dbReference>
<evidence type="ECO:0000313" key="2">
    <source>
        <dbReference type="EMBL" id="QSS58539.1"/>
    </source>
</evidence>
<feature type="compositionally biased region" description="Basic and acidic residues" evidence="1">
    <location>
        <begin position="232"/>
        <end position="255"/>
    </location>
</feature>
<organism evidence="2 3">
    <name type="scientific">Ajellomyces capsulatus</name>
    <name type="common">Darling's disease fungus</name>
    <name type="synonym">Histoplasma capsulatum</name>
    <dbReference type="NCBI Taxonomy" id="5037"/>
    <lineage>
        <taxon>Eukaryota</taxon>
        <taxon>Fungi</taxon>
        <taxon>Dikarya</taxon>
        <taxon>Ascomycota</taxon>
        <taxon>Pezizomycotina</taxon>
        <taxon>Eurotiomycetes</taxon>
        <taxon>Eurotiomycetidae</taxon>
        <taxon>Onygenales</taxon>
        <taxon>Ajellomycetaceae</taxon>
        <taxon>Histoplasma</taxon>
    </lineage>
</organism>
<protein>
    <submittedName>
        <fullName evidence="2">Uncharacterized protein</fullName>
    </submittedName>
</protein>
<sequence length="304" mass="33842">MSPSSSDYRGAQDEYPLPPVEVYPLSVLFSEQPLLNLPPYPPDSEALVPARQNGLGISHAHDDAVLLANHDCHEAVTYHPLLTDALHSLLLCYPLIQTSPKELLRHAHMVARLSRVCDGYPIFLAPRSPARADWIEVLNRVDNWIGLKQSWEALCAPAPLPGHAGLEKREVIPEEAQDHRKDNAIMEALADDRVQDEQSFFAAVRGREKSTEGCRKEDNGRNAKTGAAPKRWAQEDGKEYPTSTERAESISRWIREAPISTSDGKRKGKRRKGPVATDHKATESPSLEDSMHETSVGEYDGIDY</sequence>
<feature type="compositionally biased region" description="Basic and acidic residues" evidence="1">
    <location>
        <begin position="205"/>
        <end position="221"/>
    </location>
</feature>
<reference evidence="2" key="1">
    <citation type="submission" date="2021-01" db="EMBL/GenBank/DDBJ databases">
        <title>Chromosome-level genome assembly of a human fungal pathogen reveals clustering of transcriptionally co-regulated genes.</title>
        <authorList>
            <person name="Voorhies M."/>
            <person name="Cohen S."/>
            <person name="Shea T.P."/>
            <person name="Petrus S."/>
            <person name="Munoz J.F."/>
            <person name="Poplawski S."/>
            <person name="Goldman W.E."/>
            <person name="Michael T."/>
            <person name="Cuomo C.A."/>
            <person name="Sil A."/>
            <person name="Beyhan S."/>
        </authorList>
    </citation>
    <scope>NUCLEOTIDE SEQUENCE</scope>
    <source>
        <strain evidence="2">WU24</strain>
    </source>
</reference>
<proteinExistence type="predicted"/>
<feature type="region of interest" description="Disordered" evidence="1">
    <location>
        <begin position="203"/>
        <end position="304"/>
    </location>
</feature>
<dbReference type="Proteomes" id="UP000663671">
    <property type="component" value="Chromosome 2"/>
</dbReference>
<name>A0A8A1LXB0_AJECA</name>
<dbReference type="OrthoDB" id="420046at2759"/>
<evidence type="ECO:0000256" key="1">
    <source>
        <dbReference type="SAM" id="MobiDB-lite"/>
    </source>
</evidence>
<accession>A0A8A1LXB0</accession>
<dbReference type="VEuPathDB" id="FungiDB:I7I51_07966"/>
<dbReference type="AlphaFoldDB" id="A0A8A1LXB0"/>
<gene>
    <name evidence="2" type="ORF">I7I51_07966</name>
</gene>